<accession>C8W033</accession>
<sequence>MIGPDPLKISPINPHDYRCVNGVWVYESGWWKKIIAKIKSEELAELQQRKQQQRKKK</sequence>
<name>C8W033_DESAS</name>
<keyword evidence="2" id="KW-1185">Reference proteome</keyword>
<dbReference type="Proteomes" id="UP000002217">
    <property type="component" value="Chromosome"/>
</dbReference>
<evidence type="ECO:0000313" key="1">
    <source>
        <dbReference type="EMBL" id="ACV65001.1"/>
    </source>
</evidence>
<dbReference type="AlphaFoldDB" id="C8W033"/>
<protein>
    <submittedName>
        <fullName evidence="1">Uncharacterized protein</fullName>
    </submittedName>
</protein>
<dbReference type="EMBL" id="CP001720">
    <property type="protein sequence ID" value="ACV65001.1"/>
    <property type="molecule type" value="Genomic_DNA"/>
</dbReference>
<dbReference type="HOGENOM" id="CLU_2989197_0_0_9"/>
<evidence type="ECO:0000313" key="2">
    <source>
        <dbReference type="Proteomes" id="UP000002217"/>
    </source>
</evidence>
<organism evidence="1 2">
    <name type="scientific">Desulfofarcimen acetoxidans (strain ATCC 49208 / DSM 771 / KCTC 5769 / VKM B-1644 / 5575)</name>
    <name type="common">Desulfotomaculum acetoxidans</name>
    <dbReference type="NCBI Taxonomy" id="485916"/>
    <lineage>
        <taxon>Bacteria</taxon>
        <taxon>Bacillati</taxon>
        <taxon>Bacillota</taxon>
        <taxon>Clostridia</taxon>
        <taxon>Eubacteriales</taxon>
        <taxon>Peptococcaceae</taxon>
        <taxon>Desulfofarcimen</taxon>
    </lineage>
</organism>
<reference evidence="1 2" key="1">
    <citation type="journal article" date="2009" name="Stand. Genomic Sci.">
        <title>Complete genome sequence of Desulfotomaculum acetoxidans type strain (5575).</title>
        <authorList>
            <person name="Spring S."/>
            <person name="Lapidus A."/>
            <person name="Schroder M."/>
            <person name="Gleim D."/>
            <person name="Sims D."/>
            <person name="Meincke L."/>
            <person name="Glavina Del Rio T."/>
            <person name="Tice H."/>
            <person name="Copeland A."/>
            <person name="Cheng J.F."/>
            <person name="Lucas S."/>
            <person name="Chen F."/>
            <person name="Nolan M."/>
            <person name="Bruce D."/>
            <person name="Goodwin L."/>
            <person name="Pitluck S."/>
            <person name="Ivanova N."/>
            <person name="Mavromatis K."/>
            <person name="Mikhailova N."/>
            <person name="Pati A."/>
            <person name="Chen A."/>
            <person name="Palaniappan K."/>
            <person name="Land M."/>
            <person name="Hauser L."/>
            <person name="Chang Y.J."/>
            <person name="Jeffries C.D."/>
            <person name="Chain P."/>
            <person name="Saunders E."/>
            <person name="Brettin T."/>
            <person name="Detter J.C."/>
            <person name="Goker M."/>
            <person name="Bristow J."/>
            <person name="Eisen J.A."/>
            <person name="Markowitz V."/>
            <person name="Hugenholtz P."/>
            <person name="Kyrpides N.C."/>
            <person name="Klenk H.P."/>
            <person name="Han C."/>
        </authorList>
    </citation>
    <scope>NUCLEOTIDE SEQUENCE [LARGE SCALE GENOMIC DNA]</scope>
    <source>
        <strain evidence="2">ATCC 49208 / DSM 771 / VKM B-1644</strain>
    </source>
</reference>
<dbReference type="KEGG" id="dae:Dtox_4337"/>
<dbReference type="STRING" id="485916.Dtox_4337"/>
<gene>
    <name evidence="1" type="ordered locus">Dtox_4337</name>
</gene>
<proteinExistence type="predicted"/>